<dbReference type="CDD" id="cd22968">
    <property type="entry name" value="DD_EFCAB5"/>
    <property type="match status" value="1"/>
</dbReference>
<dbReference type="SUPFAM" id="SSF47473">
    <property type="entry name" value="EF-hand"/>
    <property type="match status" value="1"/>
</dbReference>
<feature type="region of interest" description="Disordered" evidence="2">
    <location>
        <begin position="63"/>
        <end position="94"/>
    </location>
</feature>
<reference evidence="4 5" key="1">
    <citation type="journal article" date="2018" name="Nat. Ecol. Evol.">
        <title>Shark genomes provide insights into elasmobranch evolution and the origin of vertebrates.</title>
        <authorList>
            <person name="Hara Y"/>
            <person name="Yamaguchi K"/>
            <person name="Onimaru K"/>
            <person name="Kadota M"/>
            <person name="Koyanagi M"/>
            <person name="Keeley SD"/>
            <person name="Tatsumi K"/>
            <person name="Tanaka K"/>
            <person name="Motone F"/>
            <person name="Kageyama Y"/>
            <person name="Nozu R"/>
            <person name="Adachi N"/>
            <person name="Nishimura O"/>
            <person name="Nakagawa R"/>
            <person name="Tanegashima C"/>
            <person name="Kiyatake I"/>
            <person name="Matsumoto R"/>
            <person name="Murakumo K"/>
            <person name="Nishida K"/>
            <person name="Terakita A"/>
            <person name="Kuratani S"/>
            <person name="Sato K"/>
            <person name="Hyodo S Kuraku.S."/>
        </authorList>
    </citation>
    <scope>NUCLEOTIDE SEQUENCE [LARGE SCALE GENOMIC DNA]</scope>
</reference>
<dbReference type="Gene3D" id="3.30.450.40">
    <property type="match status" value="1"/>
</dbReference>
<feature type="coiled-coil region" evidence="1">
    <location>
        <begin position="1188"/>
        <end position="1215"/>
    </location>
</feature>
<dbReference type="SUPFAM" id="SSF55781">
    <property type="entry name" value="GAF domain-like"/>
    <property type="match status" value="1"/>
</dbReference>
<dbReference type="InterPro" id="IPR011992">
    <property type="entry name" value="EF-hand-dom_pair"/>
</dbReference>
<organism evidence="4 5">
    <name type="scientific">Chiloscyllium punctatum</name>
    <name type="common">Brownbanded bambooshark</name>
    <name type="synonym">Hemiscyllium punctatum</name>
    <dbReference type="NCBI Taxonomy" id="137246"/>
    <lineage>
        <taxon>Eukaryota</taxon>
        <taxon>Metazoa</taxon>
        <taxon>Chordata</taxon>
        <taxon>Craniata</taxon>
        <taxon>Vertebrata</taxon>
        <taxon>Chondrichthyes</taxon>
        <taxon>Elasmobranchii</taxon>
        <taxon>Galeomorphii</taxon>
        <taxon>Galeoidea</taxon>
        <taxon>Orectolobiformes</taxon>
        <taxon>Hemiscylliidae</taxon>
        <taxon>Chiloscyllium</taxon>
    </lineage>
</organism>
<dbReference type="Gene3D" id="1.10.238.10">
    <property type="entry name" value="EF-hand"/>
    <property type="match status" value="1"/>
</dbReference>
<gene>
    <name evidence="4" type="ORF">chiPu_0011225</name>
</gene>
<dbReference type="Proteomes" id="UP000287033">
    <property type="component" value="Unassembled WGS sequence"/>
</dbReference>
<feature type="compositionally biased region" description="Polar residues" evidence="2">
    <location>
        <begin position="63"/>
        <end position="74"/>
    </location>
</feature>
<dbReference type="PANTHER" id="PTHR46788">
    <property type="entry name" value="EF-HAND CALCIUM-BINDING DOMAIN-CONTAINING PROTEIN 5"/>
    <property type="match status" value="1"/>
</dbReference>
<dbReference type="InterPro" id="IPR029016">
    <property type="entry name" value="GAF-like_dom_sf"/>
</dbReference>
<evidence type="ECO:0000259" key="3">
    <source>
        <dbReference type="PROSITE" id="PS50222"/>
    </source>
</evidence>
<dbReference type="Gene3D" id="1.20.890.10">
    <property type="entry name" value="cAMP-dependent protein kinase regulatory subunit, dimerization-anchoring domain"/>
    <property type="match status" value="1"/>
</dbReference>
<dbReference type="GO" id="GO:0005509">
    <property type="term" value="F:calcium ion binding"/>
    <property type="evidence" value="ECO:0007669"/>
    <property type="project" value="InterPro"/>
</dbReference>
<comment type="caution">
    <text evidence="4">The sequence shown here is derived from an EMBL/GenBank/DDBJ whole genome shotgun (WGS) entry which is preliminary data.</text>
</comment>
<feature type="compositionally biased region" description="Basic and acidic residues" evidence="2">
    <location>
        <begin position="81"/>
        <end position="94"/>
    </location>
</feature>
<feature type="domain" description="EF-hand" evidence="3">
    <location>
        <begin position="803"/>
        <end position="838"/>
    </location>
</feature>
<dbReference type="PANTHER" id="PTHR46788:SF1">
    <property type="entry name" value="EF-HAND CALCIUM-BINDING DOMAIN-CONTAINING PROTEIN 5"/>
    <property type="match status" value="1"/>
</dbReference>
<keyword evidence="5" id="KW-1185">Reference proteome</keyword>
<dbReference type="STRING" id="137246.A0A401SQT6"/>
<dbReference type="PROSITE" id="PS50222">
    <property type="entry name" value="EF_HAND_2"/>
    <property type="match status" value="1"/>
</dbReference>
<dbReference type="OMA" id="KNDYNGS"/>
<evidence type="ECO:0000256" key="2">
    <source>
        <dbReference type="SAM" id="MobiDB-lite"/>
    </source>
</evidence>
<dbReference type="Gene3D" id="1.20.920.20">
    <property type="match status" value="1"/>
</dbReference>
<proteinExistence type="predicted"/>
<dbReference type="InterPro" id="IPR003018">
    <property type="entry name" value="GAF"/>
</dbReference>
<evidence type="ECO:0000313" key="5">
    <source>
        <dbReference type="Proteomes" id="UP000287033"/>
    </source>
</evidence>
<keyword evidence="1" id="KW-0175">Coiled coil</keyword>
<evidence type="ECO:0000313" key="4">
    <source>
        <dbReference type="EMBL" id="GCC32761.1"/>
    </source>
</evidence>
<name>A0A401SQT6_CHIPU</name>
<sequence length="1299" mass="150923">MQTRQRHKCSRCQIEQILKQNYSDTEQNFWTETKTEQIKYVMATNPQDKDVYKTLLEVDVTQEINASENNSPPLTDNEEANSERWKDDDESESMKRVWKRNISSSGKIISVTDTSDSKNKYGSSKRSLSLVSGRIMDTDEDEREISYASKRSASIEGETAGSFMNKIAMKAFHQTPKTWISIKTETIADEMDDVANTVLQSPKSAFLGKGIMTHASHENDSMSSHPVVKRRVSIAENVTVEHGTKVPVGQKIFENAIEESSLNPMTVHVVNRSAVDTASLDSPVTKYKLETKRASFQTEAIEGFSIDDTKEDDDFEGNKLIWKRMFERKVTKRVLKLQEQKTILLKKRKHEKAVLEKKVPLDLLTKEWFNENQLTVQTRLYLLEKLLPTLILGLEKLLMEVEKNHLTVLATPHPYFNPINFLAQYLMENNPQYNRPANENPYIHGLKHVVEQLNSHIVDIKYSRLSTLKAETKLRQSKREQLNKVYLDKQEKKKESLRLQFRDWMLSTNGIVMLSLAQRVLLSFSESFPDYLFETFEDVKYDKELEEIDTKEQILNEDEFVEYMYSYVKSLSDNPFQDFLEYLSHSSDFFRQKREGDWWRKQFAELFLACDIGKAGYLNRNRVIMLFEEFYDDSLGTKGAEFRNPRQWPVIELDEMEGREFIRDLGKDYSNTEAPASIHNENNNEIPYYGMERHVDTEKFYPGEGRDITSKQSARFSLTADTELASIISDIQYRGHTLITTPFDRNSLTIQQFVQLMETFMGNTTDPSAIESLLNYIHYEYRETKEEKIEKLTQANREALAALHRLVLEALFEKWDNDVSGYLNLRELVEVLSNYKDGMEKNAIKRAHKKLKFFRKDYANNPTLSKTEFAAYIETIAAEISDNEADFDSLVTFLTARNEDSCMERTRRTARRRWLHGIQRAAETSSSSLEFVYKSVFQTLYKDAEAHGDNKKISSSIALLRHNNHRPERGEYFLHYVACTLEDAPYVLNQALYRDTGVSFGAVDDGKPLHIVKVQDHGRVHIWNCHRDKIDGSFVVVPLKDQHNRVFGVLGIDTLRDHCDKYFTSHEINFYQGVAKAFSIAYHHVRVRNDILKVVDNAVLTYLFRCVDTSEVIFAETYKARHICVPVWDLTGRALAVLDINLDLQKQLLAHEHKGLLLMLKVLHEACNTILKDAAGAPQLWILADRDNEERRAKLLFHQKMLQELKENINDLSDKSLAEFRKSKRPPLMAHDVFRVVLHILRPKLDVESVTWDYCRQNMNNDLVDQICSFDPVDENVHVDNYILSLYFKGKMCYFYTEY</sequence>
<accession>A0A401SQT6</accession>
<evidence type="ECO:0000256" key="1">
    <source>
        <dbReference type="SAM" id="Coils"/>
    </source>
</evidence>
<dbReference type="EMBL" id="BEZZ01000459">
    <property type="protein sequence ID" value="GCC32761.1"/>
    <property type="molecule type" value="Genomic_DNA"/>
</dbReference>
<dbReference type="OrthoDB" id="199400at2759"/>
<dbReference type="InterPro" id="IPR002048">
    <property type="entry name" value="EF_hand_dom"/>
</dbReference>
<dbReference type="Pfam" id="PF01590">
    <property type="entry name" value="GAF"/>
    <property type="match status" value="1"/>
</dbReference>
<feature type="coiled-coil region" evidence="1">
    <location>
        <begin position="782"/>
        <end position="809"/>
    </location>
</feature>
<protein>
    <recommendedName>
        <fullName evidence="3">EF-hand domain-containing protein</fullName>
    </recommendedName>
</protein>